<dbReference type="Gramene" id="TraesCS4A02G026500.1">
    <property type="protein sequence ID" value="TraesCS4A02G026500.1.cds1"/>
    <property type="gene ID" value="TraesCS4A02G026500"/>
</dbReference>
<name>A0A3B6HN91_WHEAT</name>
<dbReference type="EnsemblPlants" id="TraesCS4A02G026500.1">
    <property type="protein sequence ID" value="TraesCS4A02G026500.1.cds1"/>
    <property type="gene ID" value="TraesCS4A02G026500"/>
</dbReference>
<accession>A0A3B6HN91</accession>
<dbReference type="Gramene" id="TraesSTA4A03G02008230.1">
    <property type="protein sequence ID" value="TraesSTA4A03G02008230.1.CDS1"/>
    <property type="gene ID" value="TraesSTA4A03G02008230"/>
</dbReference>
<reference evidence="2" key="2">
    <citation type="submission" date="2018-10" db="UniProtKB">
        <authorList>
            <consortium name="EnsemblPlants"/>
        </authorList>
    </citation>
    <scope>IDENTIFICATION</scope>
</reference>
<proteinExistence type="predicted"/>
<dbReference type="Gramene" id="TraesCAD_scaffold_285631_01G000100.1">
    <property type="protein sequence ID" value="TraesCAD_scaffold_285631_01G000100.1"/>
    <property type="gene ID" value="TraesCAD_scaffold_285631_01G000100"/>
</dbReference>
<dbReference type="Gramene" id="TraesMAC4A03G02011720.1">
    <property type="protein sequence ID" value="TraesMAC4A03G02011720.1.CDS1"/>
    <property type="gene ID" value="TraesMAC4A03G02011720"/>
</dbReference>
<dbReference type="Gramene" id="TraesSYM4A03G02037840.1">
    <property type="protein sequence ID" value="TraesSYM4A03G02037840.1.CDS1"/>
    <property type="gene ID" value="TraesSYM4A03G02037840"/>
</dbReference>
<sequence length="210" mass="24505">MDGPTIFHLNFVQILEEVADHFHLEPPVISTSALSDGGIQGAVHVQVTPHDPGAYTTFYGYGEDDHEAGCSAAREALKSLYFSLNFGLVDLHSYEYWETLLDLARSEQQHQEEIAQLQQYPEVRRKQELDELEQEHQAQLYEIKHDHEIEVEDRDRWIEEEGHKTKKLKQERDELEDVNNKQESEMMDLKAENWCLRQQLVAMKDEKGKN</sequence>
<feature type="region of interest" description="Disordered" evidence="1">
    <location>
        <begin position="160"/>
        <end position="184"/>
    </location>
</feature>
<dbReference type="Proteomes" id="UP000019116">
    <property type="component" value="Chromosome 4A"/>
</dbReference>
<dbReference type="Gramene" id="TraesWEE_scaffold_183748_01G000100.1">
    <property type="protein sequence ID" value="TraesWEE_scaffold_183748_01G000100.1"/>
    <property type="gene ID" value="TraesWEE_scaffold_183748_01G000100"/>
</dbReference>
<dbReference type="Gramene" id="TraesNOR4A03G02039320.1">
    <property type="protein sequence ID" value="TraesNOR4A03G02039320.1.CDS1"/>
    <property type="gene ID" value="TraesNOR4A03G02039320"/>
</dbReference>
<evidence type="ECO:0000313" key="3">
    <source>
        <dbReference type="Proteomes" id="UP000019116"/>
    </source>
</evidence>
<dbReference type="Gramene" id="TraesCLE_scaffold_131265_01G000200.1">
    <property type="protein sequence ID" value="TraesCLE_scaffold_131265_01G000200.1"/>
    <property type="gene ID" value="TraesCLE_scaffold_131265_01G000200"/>
</dbReference>
<keyword evidence="3" id="KW-1185">Reference proteome</keyword>
<dbReference type="Gramene" id="TraesLDM4A03G02011120.1">
    <property type="protein sequence ID" value="TraesLDM4A03G02011120.1.CDS1"/>
    <property type="gene ID" value="TraesLDM4A03G02011120"/>
</dbReference>
<evidence type="ECO:0000313" key="2">
    <source>
        <dbReference type="EnsemblPlants" id="TraesCS4A02G026500.1.cds1"/>
    </source>
</evidence>
<dbReference type="AlphaFoldDB" id="A0A3B6HN91"/>
<dbReference type="Gramene" id="TraesROB_scaffold_404668_01G000100.1">
    <property type="protein sequence ID" value="TraesROB_scaffold_404668_01G000100.1"/>
    <property type="gene ID" value="TraesROB_scaffold_404668_01G000100"/>
</dbReference>
<dbReference type="Gramene" id="TraesARI4A03G02047880.1">
    <property type="protein sequence ID" value="TraesARI4A03G02047880.1.CDS1"/>
    <property type="gene ID" value="TraesARI4A03G02047880"/>
</dbReference>
<dbReference type="Gramene" id="TraesLAC4A03G01965860.1">
    <property type="protein sequence ID" value="TraesLAC4A03G01965860.1.CDS1"/>
    <property type="gene ID" value="TraesLAC4A03G01965860"/>
</dbReference>
<dbReference type="SMR" id="A0A3B6HN91"/>
<evidence type="ECO:0000256" key="1">
    <source>
        <dbReference type="SAM" id="MobiDB-lite"/>
    </source>
</evidence>
<dbReference type="Gramene" id="TraesJUL4A03G02031050.1">
    <property type="protein sequence ID" value="TraesJUL4A03G02031050.1.CDS1"/>
    <property type="gene ID" value="TraesJUL4A03G02031050"/>
</dbReference>
<dbReference type="Gramene" id="TraesJAG4A03G02019380.1">
    <property type="protein sequence ID" value="TraesJAG4A03G02019380.1.CDS1"/>
    <property type="gene ID" value="TraesJAG4A03G02019380"/>
</dbReference>
<organism evidence="2">
    <name type="scientific">Triticum aestivum</name>
    <name type="common">Wheat</name>
    <dbReference type="NCBI Taxonomy" id="4565"/>
    <lineage>
        <taxon>Eukaryota</taxon>
        <taxon>Viridiplantae</taxon>
        <taxon>Streptophyta</taxon>
        <taxon>Embryophyta</taxon>
        <taxon>Tracheophyta</taxon>
        <taxon>Spermatophyta</taxon>
        <taxon>Magnoliopsida</taxon>
        <taxon>Liliopsida</taxon>
        <taxon>Poales</taxon>
        <taxon>Poaceae</taxon>
        <taxon>BOP clade</taxon>
        <taxon>Pooideae</taxon>
        <taxon>Triticodae</taxon>
        <taxon>Triticeae</taxon>
        <taxon>Triticinae</taxon>
        <taxon>Triticum</taxon>
    </lineage>
</organism>
<protein>
    <submittedName>
        <fullName evidence="2">Uncharacterized protein</fullName>
    </submittedName>
</protein>
<reference evidence="2" key="1">
    <citation type="submission" date="2018-08" db="EMBL/GenBank/DDBJ databases">
        <authorList>
            <person name="Rossello M."/>
        </authorList>
    </citation>
    <scope>NUCLEOTIDE SEQUENCE [LARGE SCALE GENOMIC DNA]</scope>
    <source>
        <strain evidence="2">cv. Chinese Spring</strain>
    </source>
</reference>
<dbReference type="Gramene" id="TraesPARA_EIv1.0_1301330.1">
    <property type="protein sequence ID" value="TraesPARA_EIv1.0_1301330.1.CDS1"/>
    <property type="gene ID" value="TraesPARA_EIv1.0_1301330"/>
</dbReference>